<dbReference type="PROSITE" id="PS50253">
    <property type="entry name" value="COX3"/>
    <property type="match status" value="1"/>
</dbReference>
<evidence type="ECO:0000256" key="8">
    <source>
        <dbReference type="RuleBase" id="RU003375"/>
    </source>
</evidence>
<keyword evidence="7 9" id="KW-0472">Membrane</keyword>
<accession>A0A7G3PWQ0</accession>
<keyword evidence="4 8" id="KW-0812">Transmembrane</keyword>
<dbReference type="PANTHER" id="PTHR11403:SF7">
    <property type="entry name" value="CYTOCHROME C OXIDASE SUBUNIT 3"/>
    <property type="match status" value="1"/>
</dbReference>
<dbReference type="EMBL" id="MN256532">
    <property type="protein sequence ID" value="QHR79581.1"/>
    <property type="molecule type" value="Genomic_DNA"/>
</dbReference>
<sequence>MFTSPFLAVQSSFWPLLISMILFSLLVNTVLWFHFKLSLFMVLFPAFILVVLSFVWWKDLNRESMLGYHTHKLEVSLRVAMLLFILSEVFFFVSFFWAFYDASLAPTIEVGMMWPPKGIVTLSVYSVPLLNTIILLSSGITVTWAHHAIMNNYFNKSVFSLLLTVILGAYFLTMQWVEYDEAQFSIADGAYGSTFFVATGFHGIHVFIGTTFLFYVWLNLVDCKLLYNHHFSFEAAAWYWHFVDVVWLILFISIYWWGSL</sequence>
<feature type="transmembrane region" description="Helical" evidence="9">
    <location>
        <begin position="119"/>
        <end position="145"/>
    </location>
</feature>
<evidence type="ECO:0000256" key="2">
    <source>
        <dbReference type="ARBA" id="ARBA00010581"/>
    </source>
</evidence>
<dbReference type="GO" id="GO:0016020">
    <property type="term" value="C:membrane"/>
    <property type="evidence" value="ECO:0007669"/>
    <property type="project" value="UniProtKB-SubCell"/>
</dbReference>
<feature type="domain" description="Heme-copper oxidase subunit III family profile" evidence="10">
    <location>
        <begin position="2"/>
        <end position="259"/>
    </location>
</feature>
<name>A0A7G3PWQ0_9BILA</name>
<dbReference type="Pfam" id="PF00510">
    <property type="entry name" value="COX3"/>
    <property type="match status" value="1"/>
</dbReference>
<comment type="similarity">
    <text evidence="2 8">Belongs to the cytochrome c oxidase subunit 3 family.</text>
</comment>
<keyword evidence="6 9" id="KW-1133">Transmembrane helix</keyword>
<dbReference type="GO" id="GO:0005739">
    <property type="term" value="C:mitochondrion"/>
    <property type="evidence" value="ECO:0007669"/>
    <property type="project" value="TreeGrafter"/>
</dbReference>
<feature type="transmembrane region" description="Helical" evidence="9">
    <location>
        <begin position="12"/>
        <end position="33"/>
    </location>
</feature>
<evidence type="ECO:0000256" key="3">
    <source>
        <dbReference type="ARBA" id="ARBA00015944"/>
    </source>
</evidence>
<dbReference type="Gene3D" id="1.10.287.70">
    <property type="match status" value="1"/>
</dbReference>
<feature type="transmembrane region" description="Helical" evidence="9">
    <location>
        <begin position="157"/>
        <end position="176"/>
    </location>
</feature>
<comment type="subcellular location">
    <subcellularLocation>
        <location evidence="1">Membrane</location>
        <topology evidence="1">Multi-pass membrane protein</topology>
    </subcellularLocation>
</comment>
<evidence type="ECO:0000256" key="7">
    <source>
        <dbReference type="ARBA" id="ARBA00023136"/>
    </source>
</evidence>
<feature type="transmembrane region" description="Helical" evidence="9">
    <location>
        <begin position="39"/>
        <end position="57"/>
    </location>
</feature>
<dbReference type="GO" id="GO:0006123">
    <property type="term" value="P:mitochondrial electron transport, cytochrome c to oxygen"/>
    <property type="evidence" value="ECO:0007669"/>
    <property type="project" value="TreeGrafter"/>
</dbReference>
<protein>
    <recommendedName>
        <fullName evidence="3 8">Cytochrome c oxidase subunit 3</fullName>
    </recommendedName>
</protein>
<dbReference type="InterPro" id="IPR033945">
    <property type="entry name" value="Cyt_c_oxase_su3_dom"/>
</dbReference>
<dbReference type="InterPro" id="IPR035973">
    <property type="entry name" value="Cyt_c_oxidase_su3-like_sf"/>
</dbReference>
<evidence type="ECO:0000256" key="1">
    <source>
        <dbReference type="ARBA" id="ARBA00004141"/>
    </source>
</evidence>
<dbReference type="Gene3D" id="1.20.120.80">
    <property type="entry name" value="Cytochrome c oxidase, subunit III, four-helix bundle"/>
    <property type="match status" value="1"/>
</dbReference>
<dbReference type="CDD" id="cd01665">
    <property type="entry name" value="Cyt_c_Oxidase_III"/>
    <property type="match status" value="1"/>
</dbReference>
<organism evidence="11">
    <name type="scientific">Brachionus rubens</name>
    <dbReference type="NCBI Taxonomy" id="392764"/>
    <lineage>
        <taxon>Eukaryota</taxon>
        <taxon>Metazoa</taxon>
        <taxon>Spiralia</taxon>
        <taxon>Gnathifera</taxon>
        <taxon>Rotifera</taxon>
        <taxon>Eurotatoria</taxon>
        <taxon>Monogononta</taxon>
        <taxon>Pseudotrocha</taxon>
        <taxon>Ploima</taxon>
        <taxon>Brachionidae</taxon>
        <taxon>Brachionus</taxon>
    </lineage>
</organism>
<gene>
    <name evidence="11" type="primary">COX3</name>
</gene>
<evidence type="ECO:0000256" key="6">
    <source>
        <dbReference type="ARBA" id="ARBA00022989"/>
    </source>
</evidence>
<proteinExistence type="inferred from homology"/>
<evidence type="ECO:0000256" key="5">
    <source>
        <dbReference type="ARBA" id="ARBA00022967"/>
    </source>
</evidence>
<keyword evidence="5" id="KW-1278">Translocase</keyword>
<feature type="transmembrane region" description="Helical" evidence="9">
    <location>
        <begin position="238"/>
        <end position="258"/>
    </location>
</feature>
<comment type="function">
    <text evidence="8">Component of the cytochrome c oxidase, the last enzyme in the mitochondrial electron transport chain which drives oxidative phosphorylation. The respiratory chain contains 3 multisubunit complexes succinate dehydrogenase (complex II, CII), ubiquinol-cytochrome c oxidoreductase (cytochrome b-c1 complex, complex III, CIII) and cytochrome c oxidase (complex IV, CIV), that cooperate to transfer electrons derived from NADH and succinate to molecular oxygen, creating an electrochemical gradient over the inner membrane that drives transmembrane transport and the ATP synthase. Cytochrome c oxidase is the component of the respiratory chain that catalyzes the reduction of oxygen to water. Electrons originating from reduced cytochrome c in the intermembrane space (IMS) are transferred via the dinuclear copper A center (CU(A)) of subunit 2 and heme A of subunit 1 to the active site in subunit 1, a binuclear center (BNC) formed by heme A3 and copper B (CU(B)). The BNC reduces molecular oxygen to 2 water molecules using 4 electrons from cytochrome c in the IMS and 4 protons from the mitochondrial matrix.</text>
</comment>
<dbReference type="PANTHER" id="PTHR11403">
    <property type="entry name" value="CYTOCHROME C OXIDASE SUBUNIT III"/>
    <property type="match status" value="1"/>
</dbReference>
<reference evidence="11" key="1">
    <citation type="submission" date="2019-08" db="EMBL/GenBank/DDBJ databases">
        <authorList>
            <person name="Lee Y.-H."/>
            <person name="Lee J.-S."/>
            <person name="Lee J.-S."/>
        </authorList>
    </citation>
    <scope>NUCLEOTIDE SEQUENCE</scope>
</reference>
<reference evidence="11" key="2">
    <citation type="journal article" date="2020" name="Mitochondrial DNA Part B Resour">
        <title>Complete mitochondrial genome of the freshwater monogonont rotifer Brachionus rubens (Rotifera, Brachionidae).</title>
        <authorList>
            <person name="Choi B.-S."/>
            <person name="Lee Y.H."/>
            <person name="Lee J.-S."/>
            <person name="Ogello E.O."/>
            <person name="Kim H.-J."/>
            <person name="Hagiwara A."/>
            <person name="Lee J.-S."/>
        </authorList>
    </citation>
    <scope>NUCLEOTIDE SEQUENCE</scope>
</reference>
<dbReference type="InterPro" id="IPR013833">
    <property type="entry name" value="Cyt_c_oxidase_su3_a-hlx"/>
</dbReference>
<dbReference type="InterPro" id="IPR024791">
    <property type="entry name" value="Cyt_c/ubiquinol_Oxase_su3"/>
</dbReference>
<evidence type="ECO:0000256" key="9">
    <source>
        <dbReference type="SAM" id="Phobius"/>
    </source>
</evidence>
<evidence type="ECO:0000259" key="10">
    <source>
        <dbReference type="PROSITE" id="PS50253"/>
    </source>
</evidence>
<evidence type="ECO:0000313" key="11">
    <source>
        <dbReference type="EMBL" id="QHR79581.1"/>
    </source>
</evidence>
<keyword evidence="8 11" id="KW-0496">Mitochondrion</keyword>
<evidence type="ECO:0000256" key="4">
    <source>
        <dbReference type="ARBA" id="ARBA00022692"/>
    </source>
</evidence>
<dbReference type="GO" id="GO:0004129">
    <property type="term" value="F:cytochrome-c oxidase activity"/>
    <property type="evidence" value="ECO:0007669"/>
    <property type="project" value="InterPro"/>
</dbReference>
<dbReference type="InterPro" id="IPR000298">
    <property type="entry name" value="Cyt_c_oxidase-like_su3"/>
</dbReference>
<feature type="transmembrane region" description="Helical" evidence="9">
    <location>
        <begin position="196"/>
        <end position="218"/>
    </location>
</feature>
<dbReference type="AlphaFoldDB" id="A0A7G3PWQ0"/>
<geneLocation type="mitochondrion" evidence="11"/>
<feature type="transmembrane region" description="Helical" evidence="9">
    <location>
        <begin position="77"/>
        <end position="99"/>
    </location>
</feature>
<dbReference type="SUPFAM" id="SSF81452">
    <property type="entry name" value="Cytochrome c oxidase subunit III-like"/>
    <property type="match status" value="1"/>
</dbReference>